<evidence type="ECO:0000313" key="2">
    <source>
        <dbReference type="EMBL" id="MBC1179776.1"/>
    </source>
</evidence>
<keyword evidence="1" id="KW-0472">Membrane</keyword>
<reference evidence="2" key="1">
    <citation type="journal article" date="2020" name="BMC">
        <title>Leishmania infection induces a limited differential gene expression in the sand fly midgut.</title>
        <authorList>
            <person name="Coutinho-Abreu I.V."/>
            <person name="Serafim T.D."/>
            <person name="Meneses C."/>
            <person name="Kamhawi S."/>
            <person name="Oliveira F."/>
            <person name="Valenzuela J.G."/>
        </authorList>
    </citation>
    <scope>NUCLEOTIDE SEQUENCE</scope>
    <source>
        <strain evidence="2">Jacobina</strain>
        <tissue evidence="2">Midgut</tissue>
    </source>
</reference>
<dbReference type="EMBL" id="GITU01011073">
    <property type="protein sequence ID" value="MBC1179776.1"/>
    <property type="molecule type" value="Transcribed_RNA"/>
</dbReference>
<protein>
    <submittedName>
        <fullName evidence="2">Uncharacterized protein</fullName>
    </submittedName>
</protein>
<accession>A0A7G3B8M5</accession>
<sequence>MAFWWNSAGRSSHGRLSYATTFAFCDTLAQLCSTFCVLLALFCDRTFRNFTLNLILEGIHEMPHTCLVEPYCFTVALPLVRFLGLGDEINGLGEFYGHFLSQHS</sequence>
<feature type="transmembrane region" description="Helical" evidence="1">
    <location>
        <begin position="20"/>
        <end position="42"/>
    </location>
</feature>
<proteinExistence type="predicted"/>
<keyword evidence="1" id="KW-0812">Transmembrane</keyword>
<name>A0A7G3B8M5_LUTLO</name>
<organism evidence="2">
    <name type="scientific">Lutzomyia longipalpis</name>
    <name type="common">Sand fly</name>
    <dbReference type="NCBI Taxonomy" id="7200"/>
    <lineage>
        <taxon>Eukaryota</taxon>
        <taxon>Metazoa</taxon>
        <taxon>Ecdysozoa</taxon>
        <taxon>Arthropoda</taxon>
        <taxon>Hexapoda</taxon>
        <taxon>Insecta</taxon>
        <taxon>Pterygota</taxon>
        <taxon>Neoptera</taxon>
        <taxon>Endopterygota</taxon>
        <taxon>Diptera</taxon>
        <taxon>Nematocera</taxon>
        <taxon>Psychodoidea</taxon>
        <taxon>Psychodidae</taxon>
        <taxon>Lutzomyia</taxon>
        <taxon>Lutzomyia</taxon>
    </lineage>
</organism>
<keyword evidence="1" id="KW-1133">Transmembrane helix</keyword>
<evidence type="ECO:0000256" key="1">
    <source>
        <dbReference type="SAM" id="Phobius"/>
    </source>
</evidence>
<dbReference type="AlphaFoldDB" id="A0A7G3B8M5"/>